<reference evidence="4" key="1">
    <citation type="journal article" name="DNA Res.">
        <title>The physiological potential of anammox bacteria as revealed by their core genome structure.</title>
        <authorList>
            <person name="Okubo T."/>
            <person name="Toyoda A."/>
            <person name="Fukuhara K."/>
            <person name="Uchiyama I."/>
            <person name="Harigaya Y."/>
            <person name="Kuroiwa M."/>
            <person name="Suzuki T."/>
            <person name="Murakami Y."/>
            <person name="Suwa Y."/>
            <person name="Takami H."/>
        </authorList>
    </citation>
    <scope>NUCLEOTIDE SEQUENCE</scope>
    <source>
        <strain evidence="4">317325-3</strain>
    </source>
</reference>
<evidence type="ECO:0000313" key="5">
    <source>
        <dbReference type="Proteomes" id="UP000662914"/>
    </source>
</evidence>
<feature type="domain" description="Primase C-terminal 1" evidence="2">
    <location>
        <begin position="193"/>
        <end position="258"/>
    </location>
</feature>
<evidence type="ECO:0000259" key="3">
    <source>
        <dbReference type="SMART" id="SM00943"/>
    </source>
</evidence>
<proteinExistence type="predicted"/>
<dbReference type="InterPro" id="IPR015330">
    <property type="entry name" value="DNA_primase/pol_bifunc_N"/>
</dbReference>
<feature type="domain" description="DNA primase/polymerase bifunctional N-terminal" evidence="3">
    <location>
        <begin position="8"/>
        <end position="174"/>
    </location>
</feature>
<name>A0A809RT61_9PROT</name>
<dbReference type="EMBL" id="AP021857">
    <property type="protein sequence ID" value="BBO19396.1"/>
    <property type="molecule type" value="Genomic_DNA"/>
</dbReference>
<sequence>MPNFADLAAPLLAQGIPVFPCWEKPNGAIQSNGKPKHPDGKNPRTRNGFKDATTDAGQVAAWAAQWPAALVGVPTGKASGLFVLDVDVKNGKDGFSTLQAMGWKLPATRTHRTKNGGGAHYLFRAPDGIPLKSSAGNLGDGLDTRGDGGYIVWWPAHGGEVEHADIVADVPPWVVDALQAPAPRKPAPASDATDGEGITEGGRNDTLFRLAASLRGKGLTVDAIEAALQIENEAKCCPPLSADEVRTIAHSTGRYVEGATGGERCAYGNGEFEVSPAGVAFIGTDKHGERLPALWICSALQVRAMTRDAKSGEWGRLLEWHDKDNVRHQWAMPLELLQGDGVDVRRELARLGLTISTNKKGRDLLASFLQVWPVENRARCVERLGWHGGVFVTPAESIGQDGEIVVFQNAHAIEPAYSVAGSVEEWRDSVGRLTAGNSRLVFALSVAFAGALADVVGEDSGGFHFRGASSSGKTTALKVAASVWGDPSAYPRLWRATANGLEGLAALHNDGLLILDELSQIDPKEAGEAAYLLANGQGKARASRTGTARQSARWRLLFLSAGEESLTALMARAGRKVNAGQEIRLADLDADAGAGMGVFEVLHDQPNPAALALALKDAATRYHGAVGLAWLRCIVADRAKLADFIAAGIKRFVADVAPKDAAGQVLRVARRFALVAMAGELASGCDLVAPGYGLTGWAEGEATAAAKKCFAAWLEGFGGIGNREERAMLGQVRAFFEAHGASRFALLDDAFPNDRPIVNRAGFVRTMDDGGREFLVLPEVFRREVCAGFDAKAATRALIEAGWIEPGEGRHIAQRVRVPGLGLVRCYVFTGRMWEGDE</sequence>
<organism evidence="4 5">
    <name type="scientific">Candidatus Desulfobacillus denitrificans</name>
    <dbReference type="NCBI Taxonomy" id="2608985"/>
    <lineage>
        <taxon>Bacteria</taxon>
        <taxon>Pseudomonadati</taxon>
        <taxon>Pseudomonadota</taxon>
        <taxon>Betaproteobacteria</taxon>
        <taxon>Candidatus Desulfobacillus</taxon>
    </lineage>
</organism>
<evidence type="ECO:0000259" key="2">
    <source>
        <dbReference type="SMART" id="SM00942"/>
    </source>
</evidence>
<evidence type="ECO:0000313" key="4">
    <source>
        <dbReference type="EMBL" id="BBO19396.1"/>
    </source>
</evidence>
<accession>A0A809RT61</accession>
<evidence type="ECO:0008006" key="6">
    <source>
        <dbReference type="Google" id="ProtNLM"/>
    </source>
</evidence>
<feature type="region of interest" description="Disordered" evidence="1">
    <location>
        <begin position="27"/>
        <end position="51"/>
    </location>
</feature>
<dbReference type="InterPro" id="IPR009270">
    <property type="entry name" value="DUF927"/>
</dbReference>
<dbReference type="SUPFAM" id="SSF56747">
    <property type="entry name" value="Prim-pol domain"/>
    <property type="match status" value="1"/>
</dbReference>
<gene>
    <name evidence="4" type="ORF">DSYM_00950</name>
</gene>
<dbReference type="InterPro" id="IPR014820">
    <property type="entry name" value="PriCT_1"/>
</dbReference>
<dbReference type="SMART" id="SM00943">
    <property type="entry name" value="Prim-Pol"/>
    <property type="match status" value="1"/>
</dbReference>
<dbReference type="Pfam" id="PF09250">
    <property type="entry name" value="Prim-Pol"/>
    <property type="match status" value="1"/>
</dbReference>
<dbReference type="SMART" id="SM00942">
    <property type="entry name" value="PriCT_1"/>
    <property type="match status" value="1"/>
</dbReference>
<dbReference type="AlphaFoldDB" id="A0A809RT61"/>
<dbReference type="CDD" id="cd04859">
    <property type="entry name" value="Prim_Pol"/>
    <property type="match status" value="1"/>
</dbReference>
<dbReference type="Proteomes" id="UP000662914">
    <property type="component" value="Chromosome"/>
</dbReference>
<protein>
    <recommendedName>
        <fullName evidence="6">DNA primase/polymerase bifunctional N-terminal domain-containing protein</fullName>
    </recommendedName>
</protein>
<feature type="compositionally biased region" description="Basic and acidic residues" evidence="1">
    <location>
        <begin position="36"/>
        <end position="51"/>
    </location>
</feature>
<evidence type="ECO:0000256" key="1">
    <source>
        <dbReference type="SAM" id="MobiDB-lite"/>
    </source>
</evidence>
<dbReference type="Pfam" id="PF06048">
    <property type="entry name" value="DUF927"/>
    <property type="match status" value="1"/>
</dbReference>
<feature type="region of interest" description="Disordered" evidence="1">
    <location>
        <begin position="181"/>
        <end position="202"/>
    </location>
</feature>
<dbReference type="KEGG" id="ddz:DSYM_00950"/>
<dbReference type="Pfam" id="PF08708">
    <property type="entry name" value="PriCT_1"/>
    <property type="match status" value="1"/>
</dbReference>